<evidence type="ECO:0000259" key="3">
    <source>
        <dbReference type="PROSITE" id="PS51294"/>
    </source>
</evidence>
<feature type="compositionally biased region" description="Basic residues" evidence="1">
    <location>
        <begin position="420"/>
        <end position="430"/>
    </location>
</feature>
<gene>
    <name evidence="4" type="ORF">CYCCA115_LOCUS19298</name>
</gene>
<dbReference type="SMART" id="SM00717">
    <property type="entry name" value="SANT"/>
    <property type="match status" value="1"/>
</dbReference>
<sequence length="499" mass="56540">MVFDMFHESIQDNLDLFGHLAMESEGQEQLKYFQNFQQFYEILPDDGRLEYGRIHTRTKMLLETVDLTVGLLLMNSDVDADAFADYNVSPLDEWSRKDWKECKQGLSEVLEKVLEKGATAGINEENDETIADDRAASKKYNIEKLCRGLDVCALLAPLRSALKDHLVGSAKKASPTSPTRSTPRRGTPKVSSTIMNNFHKEIEKLEDPILMSVLKELVIEDENSGDLKMKDIKTVRQVLDNDQLKVERIATKTIEKLKSWNKDMFPDPRLYSLHFGEDDDEDGNEAEDSDDGEEEEEETEDQAAAVQNLRSSRARLMDSVDDPLEEAVAAASKASTPRGGRRAATKIPAEPEEEEDVKPEAKNSSSKKRKRKGGEELLKKKKSATQMSFDDDDDEDIPDPSEDTLLSDLPERAAASTPKKSPKTSPKRTQIKQYAGRRAWNDQEKNAIKQGIRELGTGKWAQIKERWKVTLQYRTSGQIKDCYRTMLRRNELGDVFDTV</sequence>
<evidence type="ECO:0000256" key="1">
    <source>
        <dbReference type="SAM" id="MobiDB-lite"/>
    </source>
</evidence>
<dbReference type="PANTHER" id="PTHR46993:SF4">
    <property type="entry name" value="MYB-LIKE HTH TRANSCRIPTIONAL REGULATOR FAMILY PROTEIN"/>
    <property type="match status" value="1"/>
</dbReference>
<evidence type="ECO:0000313" key="4">
    <source>
        <dbReference type="EMBL" id="CAJ1961641.1"/>
    </source>
</evidence>
<dbReference type="AlphaFoldDB" id="A0AAD2PWQ8"/>
<evidence type="ECO:0000259" key="2">
    <source>
        <dbReference type="PROSITE" id="PS50090"/>
    </source>
</evidence>
<dbReference type="PROSITE" id="PS50090">
    <property type="entry name" value="MYB_LIKE"/>
    <property type="match status" value="1"/>
</dbReference>
<evidence type="ECO:0000313" key="5">
    <source>
        <dbReference type="Proteomes" id="UP001295423"/>
    </source>
</evidence>
<protein>
    <submittedName>
        <fullName evidence="4">Uncharacterized protein</fullName>
    </submittedName>
</protein>
<feature type="compositionally biased region" description="Acidic residues" evidence="1">
    <location>
        <begin position="277"/>
        <end position="301"/>
    </location>
</feature>
<feature type="domain" description="HTH myb-type" evidence="3">
    <location>
        <begin position="437"/>
        <end position="491"/>
    </location>
</feature>
<dbReference type="PANTHER" id="PTHR46993">
    <property type="entry name" value="MYB TRANSCRIPTION FACTOR"/>
    <property type="match status" value="1"/>
</dbReference>
<accession>A0AAD2PWQ8</accession>
<dbReference type="CDD" id="cd11660">
    <property type="entry name" value="SANT_TRF"/>
    <property type="match status" value="1"/>
</dbReference>
<dbReference type="SUPFAM" id="SSF46689">
    <property type="entry name" value="Homeodomain-like"/>
    <property type="match status" value="1"/>
</dbReference>
<name>A0AAD2PWQ8_9STRA</name>
<organism evidence="4 5">
    <name type="scientific">Cylindrotheca closterium</name>
    <dbReference type="NCBI Taxonomy" id="2856"/>
    <lineage>
        <taxon>Eukaryota</taxon>
        <taxon>Sar</taxon>
        <taxon>Stramenopiles</taxon>
        <taxon>Ochrophyta</taxon>
        <taxon>Bacillariophyta</taxon>
        <taxon>Bacillariophyceae</taxon>
        <taxon>Bacillariophycidae</taxon>
        <taxon>Bacillariales</taxon>
        <taxon>Bacillariaceae</taxon>
        <taxon>Cylindrotheca</taxon>
    </lineage>
</organism>
<dbReference type="InterPro" id="IPR017930">
    <property type="entry name" value="Myb_dom"/>
</dbReference>
<dbReference type="Gene3D" id="1.10.246.220">
    <property type="match status" value="1"/>
</dbReference>
<feature type="compositionally biased region" description="Acidic residues" evidence="1">
    <location>
        <begin position="389"/>
        <end position="402"/>
    </location>
</feature>
<proteinExistence type="predicted"/>
<dbReference type="PROSITE" id="PS51294">
    <property type="entry name" value="HTH_MYB"/>
    <property type="match status" value="1"/>
</dbReference>
<feature type="region of interest" description="Disordered" evidence="1">
    <location>
        <begin position="326"/>
        <end position="442"/>
    </location>
</feature>
<feature type="region of interest" description="Disordered" evidence="1">
    <location>
        <begin position="271"/>
        <end position="305"/>
    </location>
</feature>
<keyword evidence="5" id="KW-1185">Reference proteome</keyword>
<feature type="region of interest" description="Disordered" evidence="1">
    <location>
        <begin position="168"/>
        <end position="190"/>
    </location>
</feature>
<feature type="domain" description="Myb-like" evidence="2">
    <location>
        <begin position="432"/>
        <end position="487"/>
    </location>
</feature>
<dbReference type="InterPro" id="IPR009057">
    <property type="entry name" value="Homeodomain-like_sf"/>
</dbReference>
<dbReference type="InterPro" id="IPR001005">
    <property type="entry name" value="SANT/Myb"/>
</dbReference>
<dbReference type="Proteomes" id="UP001295423">
    <property type="component" value="Unassembled WGS sequence"/>
</dbReference>
<comment type="caution">
    <text evidence="4">The sequence shown here is derived from an EMBL/GenBank/DDBJ whole genome shotgun (WGS) entry which is preliminary data.</text>
</comment>
<reference evidence="4" key="1">
    <citation type="submission" date="2023-08" db="EMBL/GenBank/DDBJ databases">
        <authorList>
            <person name="Audoor S."/>
            <person name="Bilcke G."/>
        </authorList>
    </citation>
    <scope>NUCLEOTIDE SEQUENCE</scope>
</reference>
<dbReference type="EMBL" id="CAKOGP040002091">
    <property type="protein sequence ID" value="CAJ1961641.1"/>
    <property type="molecule type" value="Genomic_DNA"/>
</dbReference>